<protein>
    <submittedName>
        <fullName evidence="3">Cytochrome C</fullName>
    </submittedName>
</protein>
<dbReference type="RefSeq" id="WP_068705205.1">
    <property type="nucleotide sequence ID" value="NZ_MAKX01000013.1"/>
</dbReference>
<sequence length="209" mass="23917">MINTNYIKHFWILSITFLLINTSCKHKEDEYHSVTDKIKAKSKHYNGTSISSEKYIGNLKLVEVTENGITFSIPERKGEIKSYACTECHSKPLQQMQRKGLKKAHWNIKLNHADANTMSCTTCHDGSSMNNLKSITGHKIDFNNSYKLCSQCHQKQYKDWTGGAHGKKIASWAPPRASMTCVNCHNPHSPGFDTKWPARFNTKKEKQRQ</sequence>
<dbReference type="Pfam" id="PF09699">
    <property type="entry name" value="Paired_CXXCH_1"/>
    <property type="match status" value="1"/>
</dbReference>
<evidence type="ECO:0000313" key="3">
    <source>
        <dbReference type="EMBL" id="OCK42551.1"/>
    </source>
</evidence>
<dbReference type="SUPFAM" id="SSF48695">
    <property type="entry name" value="Multiheme cytochromes"/>
    <property type="match status" value="1"/>
</dbReference>
<comment type="caution">
    <text evidence="3">The sequence shown here is derived from an EMBL/GenBank/DDBJ whole genome shotgun (WGS) entry which is preliminary data.</text>
</comment>
<dbReference type="OrthoDB" id="9814800at2"/>
<dbReference type="InterPro" id="IPR010177">
    <property type="entry name" value="Paired_CXXCH_1"/>
</dbReference>
<keyword evidence="1" id="KW-0732">Signal</keyword>
<evidence type="ECO:0000256" key="1">
    <source>
        <dbReference type="ARBA" id="ARBA00022729"/>
    </source>
</evidence>
<dbReference type="Proteomes" id="UP000093186">
    <property type="component" value="Unassembled WGS sequence"/>
</dbReference>
<dbReference type="PANTHER" id="PTHR35038">
    <property type="entry name" value="DISSIMILATORY SULFITE REDUCTASE SIRA"/>
    <property type="match status" value="1"/>
</dbReference>
<keyword evidence="4" id="KW-1185">Reference proteome</keyword>
<evidence type="ECO:0000259" key="2">
    <source>
        <dbReference type="Pfam" id="PF09699"/>
    </source>
</evidence>
<organism evidence="3 4">
    <name type="scientific">Tenacibaculum soleae</name>
    <dbReference type="NCBI Taxonomy" id="447689"/>
    <lineage>
        <taxon>Bacteria</taxon>
        <taxon>Pseudomonadati</taxon>
        <taxon>Bacteroidota</taxon>
        <taxon>Flavobacteriia</taxon>
        <taxon>Flavobacteriales</taxon>
        <taxon>Flavobacteriaceae</taxon>
        <taxon>Tenacibaculum</taxon>
    </lineage>
</organism>
<dbReference type="InterPro" id="IPR036280">
    <property type="entry name" value="Multihaem_cyt_sf"/>
</dbReference>
<gene>
    <name evidence="3" type="ORF">BA195_10265</name>
</gene>
<dbReference type="Gene3D" id="1.10.1130.10">
    <property type="entry name" value="Flavocytochrome C3, Chain A"/>
    <property type="match status" value="2"/>
</dbReference>
<dbReference type="STRING" id="447689.BA195_10265"/>
<feature type="domain" description="Doubled CXXCH motif" evidence="2">
    <location>
        <begin position="112"/>
        <end position="156"/>
    </location>
</feature>
<dbReference type="InterPro" id="IPR051829">
    <property type="entry name" value="Multiheme_Cytochr_ET"/>
</dbReference>
<dbReference type="EMBL" id="MAKX01000013">
    <property type="protein sequence ID" value="OCK42551.1"/>
    <property type="molecule type" value="Genomic_DNA"/>
</dbReference>
<evidence type="ECO:0000313" key="4">
    <source>
        <dbReference type="Proteomes" id="UP000093186"/>
    </source>
</evidence>
<dbReference type="AlphaFoldDB" id="A0A1B9XYN7"/>
<accession>A0A1B9XYN7</accession>
<proteinExistence type="predicted"/>
<reference evidence="3 4" key="1">
    <citation type="submission" date="2016-06" db="EMBL/GenBank/DDBJ databases">
        <title>Draft Genome Sequence of Tenacibaculum soleae UCD-KL19.</title>
        <authorList>
            <person name="Eisen J.A."/>
            <person name="Coil D.A."/>
            <person name="Lujan K.M."/>
        </authorList>
    </citation>
    <scope>NUCLEOTIDE SEQUENCE [LARGE SCALE GENOMIC DNA]</scope>
    <source>
        <strain evidence="3 4">UCD-KL19</strain>
    </source>
</reference>
<name>A0A1B9XYN7_9FLAO</name>